<dbReference type="GO" id="GO:0004386">
    <property type="term" value="F:helicase activity"/>
    <property type="evidence" value="ECO:0007669"/>
    <property type="project" value="UniProtKB-KW"/>
</dbReference>
<feature type="region of interest" description="Disordered" evidence="4">
    <location>
        <begin position="607"/>
        <end position="631"/>
    </location>
</feature>
<keyword evidence="7" id="KW-1185">Reference proteome</keyword>
<dbReference type="PANTHER" id="PTHR35372">
    <property type="entry name" value="ATP BINDING PROTEIN-RELATED"/>
    <property type="match status" value="1"/>
</dbReference>
<evidence type="ECO:0000313" key="7">
    <source>
        <dbReference type="Proteomes" id="UP000199555"/>
    </source>
</evidence>
<dbReference type="InterPro" id="IPR006500">
    <property type="entry name" value="Helicase_put_C_phage/plasmid"/>
</dbReference>
<dbReference type="Proteomes" id="UP000199555">
    <property type="component" value="Unassembled WGS sequence"/>
</dbReference>
<protein>
    <submittedName>
        <fullName evidence="6">Putative DNA primase/helicase</fullName>
    </submittedName>
</protein>
<evidence type="ECO:0000256" key="3">
    <source>
        <dbReference type="ARBA" id="ARBA00022840"/>
    </source>
</evidence>
<keyword evidence="1" id="KW-0547">Nucleotide-binding</keyword>
<dbReference type="PANTHER" id="PTHR35372:SF2">
    <property type="entry name" value="SF3 HELICASE DOMAIN-CONTAINING PROTEIN"/>
    <property type="match status" value="1"/>
</dbReference>
<dbReference type="EMBL" id="FNGE01000009">
    <property type="protein sequence ID" value="SDL36785.1"/>
    <property type="molecule type" value="Genomic_DNA"/>
</dbReference>
<dbReference type="AlphaFoldDB" id="A0A1G9JHQ0"/>
<keyword evidence="2" id="KW-0378">Hydrolase</keyword>
<feature type="domain" description="SF3 helicase" evidence="5">
    <location>
        <begin position="309"/>
        <end position="471"/>
    </location>
</feature>
<feature type="compositionally biased region" description="Pro residues" evidence="4">
    <location>
        <begin position="55"/>
        <end position="64"/>
    </location>
</feature>
<reference evidence="7" key="1">
    <citation type="submission" date="2016-10" db="EMBL/GenBank/DDBJ databases">
        <authorList>
            <person name="Varghese N."/>
            <person name="Submissions S."/>
        </authorList>
    </citation>
    <scope>NUCLEOTIDE SEQUENCE [LARGE SCALE GENOMIC DNA]</scope>
    <source>
        <strain evidence="7">CGMCC 1.7655</strain>
    </source>
</reference>
<dbReference type="NCBIfam" id="TIGR01613">
    <property type="entry name" value="primase_Cterm"/>
    <property type="match status" value="1"/>
</dbReference>
<evidence type="ECO:0000313" key="6">
    <source>
        <dbReference type="EMBL" id="SDL36785.1"/>
    </source>
</evidence>
<accession>A0A1G9JHQ0</accession>
<keyword evidence="6" id="KW-0347">Helicase</keyword>
<name>A0A1G9JHQ0_9RHOB</name>
<organism evidence="6 7">
    <name type="scientific">Paracoccus chinensis</name>
    <dbReference type="NCBI Taxonomy" id="525640"/>
    <lineage>
        <taxon>Bacteria</taxon>
        <taxon>Pseudomonadati</taxon>
        <taxon>Pseudomonadota</taxon>
        <taxon>Alphaproteobacteria</taxon>
        <taxon>Rhodobacterales</taxon>
        <taxon>Paracoccaceae</taxon>
        <taxon>Paracoccus</taxon>
    </lineage>
</organism>
<dbReference type="InterPro" id="IPR027417">
    <property type="entry name" value="P-loop_NTPase"/>
</dbReference>
<dbReference type="SMART" id="SM00885">
    <property type="entry name" value="D5_N"/>
    <property type="match status" value="1"/>
</dbReference>
<dbReference type="SUPFAM" id="SSF52540">
    <property type="entry name" value="P-loop containing nucleoside triphosphate hydrolases"/>
    <property type="match status" value="1"/>
</dbReference>
<evidence type="ECO:0000256" key="2">
    <source>
        <dbReference type="ARBA" id="ARBA00022801"/>
    </source>
</evidence>
<dbReference type="Pfam" id="PF08706">
    <property type="entry name" value="D5_N"/>
    <property type="match status" value="1"/>
</dbReference>
<evidence type="ECO:0000256" key="1">
    <source>
        <dbReference type="ARBA" id="ARBA00022741"/>
    </source>
</evidence>
<dbReference type="PROSITE" id="PS51206">
    <property type="entry name" value="SF3_HELICASE_1"/>
    <property type="match status" value="1"/>
</dbReference>
<dbReference type="InterPro" id="IPR014818">
    <property type="entry name" value="Phage/plasmid_primase_P4_C"/>
</dbReference>
<dbReference type="RefSeq" id="WP_090756014.1">
    <property type="nucleotide sequence ID" value="NZ_FNGE01000009.1"/>
</dbReference>
<feature type="region of interest" description="Disordered" evidence="4">
    <location>
        <begin position="1"/>
        <end position="77"/>
    </location>
</feature>
<gene>
    <name evidence="6" type="ORF">SAMN04487971_109132</name>
</gene>
<dbReference type="Gene3D" id="3.40.50.300">
    <property type="entry name" value="P-loop containing nucleotide triphosphate hydrolases"/>
    <property type="match status" value="1"/>
</dbReference>
<dbReference type="OrthoDB" id="9763644at2"/>
<dbReference type="GO" id="GO:0016787">
    <property type="term" value="F:hydrolase activity"/>
    <property type="evidence" value="ECO:0007669"/>
    <property type="project" value="UniProtKB-KW"/>
</dbReference>
<evidence type="ECO:0000256" key="4">
    <source>
        <dbReference type="SAM" id="MobiDB-lite"/>
    </source>
</evidence>
<dbReference type="GO" id="GO:0005524">
    <property type="term" value="F:ATP binding"/>
    <property type="evidence" value="ECO:0007669"/>
    <property type="project" value="UniProtKB-KW"/>
</dbReference>
<dbReference type="STRING" id="525640.SAMN04487971_109132"/>
<sequence length="631" mass="69389">MSEYEDLGPNRASEIMAQGEPVDLPEGLAPAEPTAPQDADEKSAWGGDDAFPGDDLPPPAPPAEGEPDDPARDCAAYPLNDMGNGKRYVCHFGEDVKLVPRIGWHVWNGAIWQHDPDEIEVRRRAQELGGLIEREIPHVVLEDWQMKTLADGQALKRRARELERALEAGGPAADAARDELARIDGPLSRLRGVEKILNSVRKDHHGWAKTSGNSGRIDAALKEATVSLAIKHDALDASPLDICCQNGVLRFGVDKGNPAEGDFGAGASVELVAHDRGQLMTKQMPVVYDPDARAPKFEAFLRRILPDPEIRGFIQRWFGLSMTGLTGEQKLVFLYGLGANGKSVLVDLIAKILGDYSATAKIETLTGQGKRDGAAPTPDLIPLMRARLVRASEPEEGERFREALIKELTGGEPINVRPNYGEFIAVLPVFKLTIQGNHKPEIRGRDDGIWRRFLLVPFDVTIPASERDPDLGAKLFEERSGILNWLVDGLLAYLEGGLREPAAVMSATQEYREESDPLGHFLESACVVSGQPEDSEFVRDLVQAFQFWQDEQGGAVWQPGTVQRQLKDKMRRWVSPTTGKKFTERKSNGVMRYDGIRFTDVFGPRFRAAPRDSQGRPIAGKTSEGGGFGGY</sequence>
<dbReference type="InterPro" id="IPR014015">
    <property type="entry name" value="Helicase_SF3_DNA-vir"/>
</dbReference>
<dbReference type="InterPro" id="IPR051620">
    <property type="entry name" value="ORF904-like_C"/>
</dbReference>
<keyword evidence="3" id="KW-0067">ATP-binding</keyword>
<proteinExistence type="predicted"/>
<evidence type="ECO:0000259" key="5">
    <source>
        <dbReference type="PROSITE" id="PS51206"/>
    </source>
</evidence>